<dbReference type="Gene3D" id="2.60.120.200">
    <property type="match status" value="1"/>
</dbReference>
<dbReference type="PANTHER" id="PTHR35332">
    <property type="entry name" value="REGULATION OF ENOLASE PROTEIN 1"/>
    <property type="match status" value="1"/>
</dbReference>
<accession>A0A0D2GCT9</accession>
<dbReference type="Proteomes" id="UP000054266">
    <property type="component" value="Unassembled WGS sequence"/>
</dbReference>
<evidence type="ECO:0000313" key="2">
    <source>
        <dbReference type="Proteomes" id="UP000054266"/>
    </source>
</evidence>
<dbReference type="STRING" id="5601.A0A0D2GCT9"/>
<gene>
    <name evidence="1" type="ORF">PV04_02248</name>
</gene>
<dbReference type="EMBL" id="KN846957">
    <property type="protein sequence ID" value="KIW69934.1"/>
    <property type="molecule type" value="Genomic_DNA"/>
</dbReference>
<evidence type="ECO:0000313" key="1">
    <source>
        <dbReference type="EMBL" id="KIW69934.1"/>
    </source>
</evidence>
<dbReference type="AlphaFoldDB" id="A0A0D2GCT9"/>
<dbReference type="PANTHER" id="PTHR35332:SF2">
    <property type="entry name" value="REGULATION OF ENOLASE PROTEIN 1"/>
    <property type="match status" value="1"/>
</dbReference>
<reference evidence="1 2" key="1">
    <citation type="submission" date="2015-01" db="EMBL/GenBank/DDBJ databases">
        <title>The Genome Sequence of Capronia semiimmersa CBS27337.</title>
        <authorList>
            <consortium name="The Broad Institute Genomics Platform"/>
            <person name="Cuomo C."/>
            <person name="de Hoog S."/>
            <person name="Gorbushina A."/>
            <person name="Stielow B."/>
            <person name="Teixiera M."/>
            <person name="Abouelleil A."/>
            <person name="Chapman S.B."/>
            <person name="Priest M."/>
            <person name="Young S.K."/>
            <person name="Wortman J."/>
            <person name="Nusbaum C."/>
            <person name="Birren B."/>
        </authorList>
    </citation>
    <scope>NUCLEOTIDE SEQUENCE [LARGE SCALE GENOMIC DNA]</scope>
    <source>
        <strain evidence="1 2">CBS 27337</strain>
    </source>
</reference>
<organism evidence="1 2">
    <name type="scientific">Phialophora macrospora</name>
    <dbReference type="NCBI Taxonomy" id="1851006"/>
    <lineage>
        <taxon>Eukaryota</taxon>
        <taxon>Fungi</taxon>
        <taxon>Dikarya</taxon>
        <taxon>Ascomycota</taxon>
        <taxon>Pezizomycotina</taxon>
        <taxon>Eurotiomycetes</taxon>
        <taxon>Chaetothyriomycetidae</taxon>
        <taxon>Chaetothyriales</taxon>
        <taxon>Herpotrichiellaceae</taxon>
        <taxon>Phialophora</taxon>
    </lineage>
</organism>
<dbReference type="InterPro" id="IPR009784">
    <property type="entry name" value="DUF1349"/>
</dbReference>
<dbReference type="Pfam" id="PF07081">
    <property type="entry name" value="DUF1349"/>
    <property type="match status" value="1"/>
</dbReference>
<dbReference type="HOGENOM" id="CLU_077442_2_0_1"/>
<keyword evidence="2" id="KW-1185">Reference proteome</keyword>
<evidence type="ECO:0008006" key="3">
    <source>
        <dbReference type="Google" id="ProtNLM"/>
    </source>
</evidence>
<sequence length="197" mass="21834">MTSNFNSVHLQQDIPDLSGAFQITVSPGTDIWDKPPSIHSFNAPIIYRTSTVGTFKSARVTVTAAWKDQYDQGGLFLGIQTKDTPRWVKTGIEFLDGVPLVGTVAKDRWADWSLRPLLAETLSIEGVAIIEIENASDGSLWVWLVSEGGQRLPLREVTWWGDLAKETEVWIGVYAAKPAPHGEKDELVVKFDGLQIQ</sequence>
<proteinExistence type="predicted"/>
<protein>
    <recommendedName>
        <fullName evidence="3">Beta-xylosidase C-terminal Concanavalin A-like domain-containing protein</fullName>
    </recommendedName>
</protein>
<name>A0A0D2GCT9_9EURO</name>